<keyword evidence="1" id="KW-0732">Signal</keyword>
<dbReference type="Gene3D" id="1.20.5.110">
    <property type="match status" value="1"/>
</dbReference>
<dbReference type="RefSeq" id="WP_121240366.1">
    <property type="nucleotide sequence ID" value="NZ_BHVV01000002.1"/>
</dbReference>
<dbReference type="InterPro" id="IPR032519">
    <property type="entry name" value="YbgF_tri"/>
</dbReference>
<evidence type="ECO:0000259" key="3">
    <source>
        <dbReference type="Pfam" id="PF16331"/>
    </source>
</evidence>
<dbReference type="Gene3D" id="1.25.40.10">
    <property type="entry name" value="Tetratricopeptide repeat domain"/>
    <property type="match status" value="1"/>
</dbReference>
<dbReference type="Pfam" id="PF13174">
    <property type="entry name" value="TPR_6"/>
    <property type="match status" value="3"/>
</dbReference>
<keyword evidence="1" id="KW-0132">Cell division</keyword>
<proteinExistence type="inferred from homology"/>
<comment type="caution">
    <text evidence="4">The sequence shown here is derived from an EMBL/GenBank/DDBJ whole genome shotgun (WGS) entry which is preliminary data.</text>
</comment>
<feature type="coiled-coil region" evidence="1">
    <location>
        <begin position="26"/>
        <end position="88"/>
    </location>
</feature>
<dbReference type="InterPro" id="IPR034706">
    <property type="entry name" value="CpoB"/>
</dbReference>
<dbReference type="InterPro" id="IPR019734">
    <property type="entry name" value="TPR_rpt"/>
</dbReference>
<evidence type="ECO:0000256" key="1">
    <source>
        <dbReference type="HAMAP-Rule" id="MF_02066"/>
    </source>
</evidence>
<feature type="chain" id="PRO_5019873695" description="Cell division coordinator CpoB" evidence="1">
    <location>
        <begin position="22"/>
        <end position="247"/>
    </location>
</feature>
<comment type="function">
    <text evidence="1">Mediates coordination of peptidoglycan synthesis and outer membrane constriction during cell division.</text>
</comment>
<feature type="region of interest" description="Disordered" evidence="2">
    <location>
        <begin position="104"/>
        <end position="124"/>
    </location>
</feature>
<dbReference type="Proteomes" id="UP000268908">
    <property type="component" value="Unassembled WGS sequence"/>
</dbReference>
<dbReference type="GO" id="GO:0030288">
    <property type="term" value="C:outer membrane-bounded periplasmic space"/>
    <property type="evidence" value="ECO:0007669"/>
    <property type="project" value="UniProtKB-UniRule"/>
</dbReference>
<reference evidence="4 5" key="1">
    <citation type="submission" date="2018-10" db="EMBL/GenBank/DDBJ databases">
        <title>Genomic Encyclopedia of Type Strains, Phase IV (KMG-IV): sequencing the most valuable type-strain genomes for metagenomic binning, comparative biology and taxonomic classification.</title>
        <authorList>
            <person name="Goeker M."/>
        </authorList>
    </citation>
    <scope>NUCLEOTIDE SEQUENCE [LARGE SCALE GENOMIC DNA]</scope>
    <source>
        <strain evidence="4 5">DSM 26916</strain>
    </source>
</reference>
<keyword evidence="5" id="KW-1185">Reference proteome</keyword>
<evidence type="ECO:0000313" key="4">
    <source>
        <dbReference type="EMBL" id="RLJ68471.1"/>
    </source>
</evidence>
<comment type="subcellular location">
    <subcellularLocation>
        <location evidence="1">Periplasm</location>
    </subcellularLocation>
</comment>
<protein>
    <recommendedName>
        <fullName evidence="1">Cell division coordinator CpoB</fullName>
    </recommendedName>
</protein>
<comment type="similarity">
    <text evidence="1">Belongs to the CpoB family.</text>
</comment>
<organism evidence="4 5">
    <name type="scientific">Sulfurisoma sediminicola</name>
    <dbReference type="NCBI Taxonomy" id="1381557"/>
    <lineage>
        <taxon>Bacteria</taxon>
        <taxon>Pseudomonadati</taxon>
        <taxon>Pseudomonadota</taxon>
        <taxon>Betaproteobacteria</taxon>
        <taxon>Nitrosomonadales</taxon>
        <taxon>Sterolibacteriaceae</taxon>
        <taxon>Sulfurisoma</taxon>
    </lineage>
</organism>
<dbReference type="HAMAP" id="MF_02066">
    <property type="entry name" value="CpoB"/>
    <property type="match status" value="1"/>
</dbReference>
<dbReference type="InterPro" id="IPR014162">
    <property type="entry name" value="CpoB_C"/>
</dbReference>
<dbReference type="GO" id="GO:0043093">
    <property type="term" value="P:FtsZ-dependent cytokinesis"/>
    <property type="evidence" value="ECO:0007669"/>
    <property type="project" value="UniProtKB-UniRule"/>
</dbReference>
<feature type="compositionally biased region" description="Basic and acidic residues" evidence="2">
    <location>
        <begin position="104"/>
        <end position="113"/>
    </location>
</feature>
<dbReference type="GO" id="GO:0070206">
    <property type="term" value="P:protein trimerization"/>
    <property type="evidence" value="ECO:0007669"/>
    <property type="project" value="InterPro"/>
</dbReference>
<feature type="domain" description="YbgF trimerisation" evidence="3">
    <location>
        <begin position="39"/>
        <end position="109"/>
    </location>
</feature>
<keyword evidence="1" id="KW-0175">Coiled coil</keyword>
<dbReference type="OrthoDB" id="8525418at2"/>
<sequence precursor="true">MRYARLLVAACAAAFSVQVQAGLFDDEEARARVEKLRAEITELTKRVDTASKNQFDFANQFETLKGDISRLRGQIEVLTYELDAAQKRQKDFYVDLDNRLRKLEPGTEAKPAPDAKTTTAAADPAAETRDYEAALGAFRSAKYKDALALLSAFIKNYPKSAFQPSAHYWAASSHYQLKDYARAAELFGTVASTWPDDTKAPDALLNQANAFAAAGDAKSSRKSLELLVEKYPSSQPAQGAKLRLKKK</sequence>
<name>A0A497XKK5_9PROT</name>
<dbReference type="Pfam" id="PF16331">
    <property type="entry name" value="TolA_bind_tri"/>
    <property type="match status" value="1"/>
</dbReference>
<keyword evidence="1" id="KW-0574">Periplasm</keyword>
<gene>
    <name evidence="1" type="primary">cpoB</name>
    <name evidence="4" type="ORF">DFR35_1033</name>
</gene>
<dbReference type="InterPro" id="IPR011990">
    <property type="entry name" value="TPR-like_helical_dom_sf"/>
</dbReference>
<dbReference type="EMBL" id="RCCI01000004">
    <property type="protein sequence ID" value="RLJ68471.1"/>
    <property type="molecule type" value="Genomic_DNA"/>
</dbReference>
<evidence type="ECO:0000313" key="5">
    <source>
        <dbReference type="Proteomes" id="UP000268908"/>
    </source>
</evidence>
<feature type="compositionally biased region" description="Low complexity" evidence="2">
    <location>
        <begin position="114"/>
        <end position="124"/>
    </location>
</feature>
<accession>A0A497XKK5</accession>
<feature type="signal peptide" evidence="1">
    <location>
        <begin position="1"/>
        <end position="21"/>
    </location>
</feature>
<dbReference type="AlphaFoldDB" id="A0A497XKK5"/>
<dbReference type="NCBIfam" id="TIGR02795">
    <property type="entry name" value="tol_pal_ybgF"/>
    <property type="match status" value="1"/>
</dbReference>
<dbReference type="SUPFAM" id="SSF48452">
    <property type="entry name" value="TPR-like"/>
    <property type="match status" value="1"/>
</dbReference>
<keyword evidence="1" id="KW-0131">Cell cycle</keyword>
<evidence type="ECO:0000256" key="2">
    <source>
        <dbReference type="SAM" id="MobiDB-lite"/>
    </source>
</evidence>